<name>A0A0E9TQJ3_ANGAN</name>
<sequence>MTVLHQGSVGLFRNMPHLGGAGELLLFMSF</sequence>
<organism evidence="1">
    <name type="scientific">Anguilla anguilla</name>
    <name type="common">European freshwater eel</name>
    <name type="synonym">Muraena anguilla</name>
    <dbReference type="NCBI Taxonomy" id="7936"/>
    <lineage>
        <taxon>Eukaryota</taxon>
        <taxon>Metazoa</taxon>
        <taxon>Chordata</taxon>
        <taxon>Craniata</taxon>
        <taxon>Vertebrata</taxon>
        <taxon>Euteleostomi</taxon>
        <taxon>Actinopterygii</taxon>
        <taxon>Neopterygii</taxon>
        <taxon>Teleostei</taxon>
        <taxon>Anguilliformes</taxon>
        <taxon>Anguillidae</taxon>
        <taxon>Anguilla</taxon>
    </lineage>
</organism>
<accession>A0A0E9TQJ3</accession>
<reference evidence="1" key="2">
    <citation type="journal article" date="2015" name="Fish Shellfish Immunol.">
        <title>Early steps in the European eel (Anguilla anguilla)-Vibrio vulnificus interaction in the gills: Role of the RtxA13 toxin.</title>
        <authorList>
            <person name="Callol A."/>
            <person name="Pajuelo D."/>
            <person name="Ebbesson L."/>
            <person name="Teles M."/>
            <person name="MacKenzie S."/>
            <person name="Amaro C."/>
        </authorList>
    </citation>
    <scope>NUCLEOTIDE SEQUENCE</scope>
</reference>
<reference evidence="1" key="1">
    <citation type="submission" date="2014-11" db="EMBL/GenBank/DDBJ databases">
        <authorList>
            <person name="Amaro Gonzalez C."/>
        </authorList>
    </citation>
    <scope>NUCLEOTIDE SEQUENCE</scope>
</reference>
<dbReference type="EMBL" id="GBXM01052588">
    <property type="protein sequence ID" value="JAH55989.1"/>
    <property type="molecule type" value="Transcribed_RNA"/>
</dbReference>
<protein>
    <submittedName>
        <fullName evidence="1">Uncharacterized protein</fullName>
    </submittedName>
</protein>
<proteinExistence type="predicted"/>
<evidence type="ECO:0000313" key="1">
    <source>
        <dbReference type="EMBL" id="JAH55989.1"/>
    </source>
</evidence>
<dbReference type="AlphaFoldDB" id="A0A0E9TQJ3"/>